<dbReference type="Proteomes" id="UP000812287">
    <property type="component" value="Unassembled WGS sequence"/>
</dbReference>
<reference evidence="1" key="1">
    <citation type="submission" date="2020-11" db="EMBL/GenBank/DDBJ databases">
        <title>Adaptations for nitrogen fixation in a non-lichenized fungal sporocarp promotes dispersal by wood-feeding termites.</title>
        <authorList>
            <consortium name="DOE Joint Genome Institute"/>
            <person name="Koch R.A."/>
            <person name="Yoon G."/>
            <person name="Arayal U."/>
            <person name="Lail K."/>
            <person name="Amirebrahimi M."/>
            <person name="Labutti K."/>
            <person name="Lipzen A."/>
            <person name="Riley R."/>
            <person name="Barry K."/>
            <person name="Henrissat B."/>
            <person name="Grigoriev I.V."/>
            <person name="Herr J.R."/>
            <person name="Aime M.C."/>
        </authorList>
    </citation>
    <scope>NUCLEOTIDE SEQUENCE</scope>
    <source>
        <strain evidence="1">MCA 3950</strain>
    </source>
</reference>
<organism evidence="1 2">
    <name type="scientific">Guyanagaster necrorhizus</name>
    <dbReference type="NCBI Taxonomy" id="856835"/>
    <lineage>
        <taxon>Eukaryota</taxon>
        <taxon>Fungi</taxon>
        <taxon>Dikarya</taxon>
        <taxon>Basidiomycota</taxon>
        <taxon>Agaricomycotina</taxon>
        <taxon>Agaricomycetes</taxon>
        <taxon>Agaricomycetidae</taxon>
        <taxon>Agaricales</taxon>
        <taxon>Marasmiineae</taxon>
        <taxon>Physalacriaceae</taxon>
        <taxon>Guyanagaster</taxon>
    </lineage>
</organism>
<dbReference type="GeneID" id="66101411"/>
<protein>
    <submittedName>
        <fullName evidence="1">Uncharacterized protein</fullName>
    </submittedName>
</protein>
<dbReference type="AlphaFoldDB" id="A0A9P8ATW2"/>
<evidence type="ECO:0000313" key="1">
    <source>
        <dbReference type="EMBL" id="KAG7447426.1"/>
    </source>
</evidence>
<comment type="caution">
    <text evidence="1">The sequence shown here is derived from an EMBL/GenBank/DDBJ whole genome shotgun (WGS) entry which is preliminary data.</text>
</comment>
<name>A0A9P8ATW2_9AGAR</name>
<dbReference type="EMBL" id="MU250532">
    <property type="protein sequence ID" value="KAG7447426.1"/>
    <property type="molecule type" value="Genomic_DNA"/>
</dbReference>
<gene>
    <name evidence="1" type="ORF">BT62DRAFT_1075479</name>
</gene>
<keyword evidence="2" id="KW-1185">Reference proteome</keyword>
<accession>A0A9P8ATW2</accession>
<dbReference type="RefSeq" id="XP_043040926.1">
    <property type="nucleotide sequence ID" value="XM_043179117.1"/>
</dbReference>
<evidence type="ECO:0000313" key="2">
    <source>
        <dbReference type="Proteomes" id="UP000812287"/>
    </source>
</evidence>
<sequence>MPSRYLVVAVNPPVYRQRYGHYGFDINHTVQSERILVRSTAVSISVTDDDTSPTIPDTNRFPALSSIIGTADHISRTMAKNQSWHRFRYHRLAFACPRLEISRVLTQVPTGTRTTYNNHLRSLRAEAVMMAIEILSCRKHSSARLSSSIPGGHWNTKKSIRLVLRFQ</sequence>
<proteinExistence type="predicted"/>